<comment type="subcellular location">
    <subcellularLocation>
        <location evidence="1">Cytoplasm</location>
    </subcellularLocation>
</comment>
<proteinExistence type="inferred from homology"/>
<evidence type="ECO:0000256" key="1">
    <source>
        <dbReference type="ARBA" id="ARBA00004496"/>
    </source>
</evidence>
<dbReference type="PANTHER" id="PTHR30478">
    <property type="entry name" value="DNA POLYMERASE III SUBUNIT BETA"/>
    <property type="match status" value="1"/>
</dbReference>
<gene>
    <name evidence="10" type="ORF">TM448B01520_0003</name>
</gene>
<dbReference type="SUPFAM" id="SSF55979">
    <property type="entry name" value="DNA clamp"/>
    <property type="match status" value="1"/>
</dbReference>
<evidence type="ECO:0000256" key="7">
    <source>
        <dbReference type="ARBA" id="ARBA00022932"/>
    </source>
</evidence>
<keyword evidence="6" id="KW-0235">DNA replication</keyword>
<keyword evidence="3" id="KW-0963">Cytoplasm</keyword>
<feature type="region of interest" description="Disordered" evidence="9">
    <location>
        <begin position="1"/>
        <end position="22"/>
    </location>
</feature>
<evidence type="ECO:0000313" key="10">
    <source>
        <dbReference type="EMBL" id="QJH99185.1"/>
    </source>
</evidence>
<evidence type="ECO:0000256" key="8">
    <source>
        <dbReference type="ARBA" id="ARBA00023125"/>
    </source>
</evidence>
<evidence type="ECO:0000256" key="4">
    <source>
        <dbReference type="ARBA" id="ARBA00022679"/>
    </source>
</evidence>
<evidence type="ECO:0000256" key="6">
    <source>
        <dbReference type="ARBA" id="ARBA00022705"/>
    </source>
</evidence>
<accession>A0A6M3XSB0</accession>
<dbReference type="InterPro" id="IPR046938">
    <property type="entry name" value="DNA_clamp_sf"/>
</dbReference>
<dbReference type="GO" id="GO:0003677">
    <property type="term" value="F:DNA binding"/>
    <property type="evidence" value="ECO:0007669"/>
    <property type="project" value="UniProtKB-KW"/>
</dbReference>
<dbReference type="AlphaFoldDB" id="A0A6M3XSB0"/>
<dbReference type="Gene3D" id="3.70.10.10">
    <property type="match status" value="1"/>
</dbReference>
<keyword evidence="8" id="KW-0238">DNA-binding</keyword>
<dbReference type="InterPro" id="IPR001001">
    <property type="entry name" value="DNA_polIII_beta"/>
</dbReference>
<keyword evidence="4" id="KW-0808">Transferase</keyword>
<comment type="similarity">
    <text evidence="2">Belongs to the beta sliding clamp family.</text>
</comment>
<dbReference type="GO" id="GO:0009360">
    <property type="term" value="C:DNA polymerase III complex"/>
    <property type="evidence" value="ECO:0007669"/>
    <property type="project" value="InterPro"/>
</dbReference>
<dbReference type="PANTHER" id="PTHR30478:SF0">
    <property type="entry name" value="BETA SLIDING CLAMP"/>
    <property type="match status" value="1"/>
</dbReference>
<sequence length="350" mass="38219">MPRKPSSKKESTPTSTEGTQPSQLLAALASLRPGLANNGMVEQGSCFLFSPGMLAANNDFISITIPFEHGLEQIMAVQGEELYKLVGKLSCPTIKLEANKDGAELLLIGDRVCAGLSSLADIQEPEIPEIKKWSKLPEGFIAACSLALFSVSSDMTKPYLTCLWVAGDTVGSSDNYRITMVNMAEEVPSPFLLPGKAAEALVKHNPTHYHLDKNWLHFKDNASGMLFSVRRVEAEIPDVSDFLEVGGEQIELPAELAEAIDRSKLMTEGDHVIDLRVSLSLGDGQLVCRGEKDLGWIEETMECEYEGDPINLVMNPMFLAQILERTSLITIGENSCLFEEDGFTHVVALS</sequence>
<dbReference type="GO" id="GO:0005737">
    <property type="term" value="C:cytoplasm"/>
    <property type="evidence" value="ECO:0007669"/>
    <property type="project" value="UniProtKB-SubCell"/>
</dbReference>
<evidence type="ECO:0000256" key="2">
    <source>
        <dbReference type="ARBA" id="ARBA00010752"/>
    </source>
</evidence>
<dbReference type="GO" id="GO:0003887">
    <property type="term" value="F:DNA-directed DNA polymerase activity"/>
    <property type="evidence" value="ECO:0007669"/>
    <property type="project" value="UniProtKB-KW"/>
</dbReference>
<dbReference type="Gene3D" id="3.10.150.10">
    <property type="entry name" value="DNA Polymerase III, subunit A, domain 2"/>
    <property type="match status" value="1"/>
</dbReference>
<protein>
    <submittedName>
        <fullName evidence="10">Putative DNA polymerase</fullName>
    </submittedName>
</protein>
<dbReference type="GO" id="GO:0006271">
    <property type="term" value="P:DNA strand elongation involved in DNA replication"/>
    <property type="evidence" value="ECO:0007669"/>
    <property type="project" value="TreeGrafter"/>
</dbReference>
<keyword evidence="7" id="KW-0239">DNA-directed DNA polymerase</keyword>
<organism evidence="10">
    <name type="scientific">viral metagenome</name>
    <dbReference type="NCBI Taxonomy" id="1070528"/>
    <lineage>
        <taxon>unclassified sequences</taxon>
        <taxon>metagenomes</taxon>
        <taxon>organismal metagenomes</taxon>
    </lineage>
</organism>
<evidence type="ECO:0000256" key="3">
    <source>
        <dbReference type="ARBA" id="ARBA00022490"/>
    </source>
</evidence>
<evidence type="ECO:0000256" key="5">
    <source>
        <dbReference type="ARBA" id="ARBA00022695"/>
    </source>
</evidence>
<dbReference type="EMBL" id="MT144774">
    <property type="protein sequence ID" value="QJH99185.1"/>
    <property type="molecule type" value="Genomic_DNA"/>
</dbReference>
<evidence type="ECO:0000256" key="9">
    <source>
        <dbReference type="SAM" id="MobiDB-lite"/>
    </source>
</evidence>
<reference evidence="10" key="1">
    <citation type="submission" date="2020-03" db="EMBL/GenBank/DDBJ databases">
        <title>The deep terrestrial virosphere.</title>
        <authorList>
            <person name="Holmfeldt K."/>
            <person name="Nilsson E."/>
            <person name="Simone D."/>
            <person name="Lopez-Fernandez M."/>
            <person name="Wu X."/>
            <person name="de Brujin I."/>
            <person name="Lundin D."/>
            <person name="Andersson A."/>
            <person name="Bertilsson S."/>
            <person name="Dopson M."/>
        </authorList>
    </citation>
    <scope>NUCLEOTIDE SEQUENCE</scope>
    <source>
        <strain evidence="10">TM448B01520</strain>
    </source>
</reference>
<keyword evidence="5" id="KW-0548">Nucleotidyltransferase</keyword>
<dbReference type="SMART" id="SM00480">
    <property type="entry name" value="POL3Bc"/>
    <property type="match status" value="1"/>
</dbReference>
<name>A0A6M3XSB0_9ZZZZ</name>